<keyword evidence="5 11" id="KW-0863">Zinc-finger</keyword>
<evidence type="ECO:0000256" key="6">
    <source>
        <dbReference type="ARBA" id="ARBA00022833"/>
    </source>
</evidence>
<evidence type="ECO:0000256" key="9">
    <source>
        <dbReference type="ARBA" id="ARBA00023163"/>
    </source>
</evidence>
<keyword evidence="9" id="KW-0804">Transcription</keyword>
<evidence type="ECO:0000256" key="4">
    <source>
        <dbReference type="ARBA" id="ARBA00022737"/>
    </source>
</evidence>
<dbReference type="PROSITE" id="PS50157">
    <property type="entry name" value="ZINC_FINGER_C2H2_2"/>
    <property type="match status" value="2"/>
</dbReference>
<organism evidence="14 15">
    <name type="scientific">Pararge aegeria aegeria</name>
    <dbReference type="NCBI Taxonomy" id="348720"/>
    <lineage>
        <taxon>Eukaryota</taxon>
        <taxon>Metazoa</taxon>
        <taxon>Ecdysozoa</taxon>
        <taxon>Arthropoda</taxon>
        <taxon>Hexapoda</taxon>
        <taxon>Insecta</taxon>
        <taxon>Pterygota</taxon>
        <taxon>Neoptera</taxon>
        <taxon>Endopterygota</taxon>
        <taxon>Lepidoptera</taxon>
        <taxon>Glossata</taxon>
        <taxon>Ditrysia</taxon>
        <taxon>Papilionoidea</taxon>
        <taxon>Nymphalidae</taxon>
        <taxon>Satyrinae</taxon>
        <taxon>Satyrini</taxon>
        <taxon>Parargina</taxon>
        <taxon>Pararge</taxon>
    </lineage>
</organism>
<proteinExistence type="inferred from homology"/>
<evidence type="ECO:0000313" key="15">
    <source>
        <dbReference type="Proteomes" id="UP000838756"/>
    </source>
</evidence>
<comment type="caution">
    <text evidence="14">The sequence shown here is derived from an EMBL/GenBank/DDBJ whole genome shotgun (WGS) entry which is preliminary data.</text>
</comment>
<keyword evidence="3" id="KW-0479">Metal-binding</keyword>
<comment type="similarity">
    <text evidence="2">Belongs to the krueppel C2H2-type zinc-finger protein family.</text>
</comment>
<evidence type="ECO:0000256" key="3">
    <source>
        <dbReference type="ARBA" id="ARBA00022723"/>
    </source>
</evidence>
<dbReference type="GO" id="GO:0003677">
    <property type="term" value="F:DNA binding"/>
    <property type="evidence" value="ECO:0007669"/>
    <property type="project" value="UniProtKB-KW"/>
</dbReference>
<sequence>MALLKDHMWVHTGEKRFKCDRCEKSFTQKTNLVFHMRVHSASRPSYECPLCGKHFAFYNNRRRHMFVSSYASTRLRWRARHASVKALAYIDLPSVAKALPTIESRIPVDSVVCTTYMHKRTAYHRFSYTGSLCGVHIVHVQKHYLILIYLQWRAQKHFLP</sequence>
<evidence type="ECO:0000256" key="5">
    <source>
        <dbReference type="ARBA" id="ARBA00022771"/>
    </source>
</evidence>
<accession>A0A8S4RYM6</accession>
<protein>
    <submittedName>
        <fullName evidence="13">Jg19451 protein</fullName>
    </submittedName>
    <submittedName>
        <fullName evidence="14">Jg19452 protein</fullName>
    </submittedName>
</protein>
<dbReference type="PANTHER" id="PTHR24394:SF29">
    <property type="entry name" value="MYONEURIN"/>
    <property type="match status" value="1"/>
</dbReference>
<keyword evidence="4" id="KW-0677">Repeat</keyword>
<comment type="subcellular location">
    <subcellularLocation>
        <location evidence="1">Nucleus</location>
    </subcellularLocation>
</comment>
<evidence type="ECO:0000256" key="11">
    <source>
        <dbReference type="PROSITE-ProRule" id="PRU00042"/>
    </source>
</evidence>
<dbReference type="PANTHER" id="PTHR24394">
    <property type="entry name" value="ZINC FINGER PROTEIN"/>
    <property type="match status" value="1"/>
</dbReference>
<dbReference type="InterPro" id="IPR036236">
    <property type="entry name" value="Znf_C2H2_sf"/>
</dbReference>
<dbReference type="SUPFAM" id="SSF57667">
    <property type="entry name" value="beta-beta-alpha zinc fingers"/>
    <property type="match status" value="1"/>
</dbReference>
<evidence type="ECO:0000313" key="14">
    <source>
        <dbReference type="EMBL" id="CAH2243009.1"/>
    </source>
</evidence>
<dbReference type="SMART" id="SM00355">
    <property type="entry name" value="ZnF_C2H2"/>
    <property type="match status" value="2"/>
</dbReference>
<gene>
    <name evidence="14" type="primary">jg19452</name>
    <name evidence="13" type="synonym">jg19451</name>
    <name evidence="13" type="ORF">PAEG_LOCUS19221</name>
    <name evidence="14" type="ORF">PAEG_LOCUS19222</name>
</gene>
<dbReference type="GO" id="GO:0005634">
    <property type="term" value="C:nucleus"/>
    <property type="evidence" value="ECO:0007669"/>
    <property type="project" value="UniProtKB-SubCell"/>
</dbReference>
<evidence type="ECO:0000313" key="13">
    <source>
        <dbReference type="EMBL" id="CAH2243008.1"/>
    </source>
</evidence>
<dbReference type="GO" id="GO:0000981">
    <property type="term" value="F:DNA-binding transcription factor activity, RNA polymerase II-specific"/>
    <property type="evidence" value="ECO:0007669"/>
    <property type="project" value="TreeGrafter"/>
</dbReference>
<dbReference type="EMBL" id="CAKXAJ010025710">
    <property type="protein sequence ID" value="CAH2243009.1"/>
    <property type="molecule type" value="Genomic_DNA"/>
</dbReference>
<dbReference type="AlphaFoldDB" id="A0A8S4RYM6"/>
<reference evidence="14" key="1">
    <citation type="submission" date="2022-03" db="EMBL/GenBank/DDBJ databases">
        <authorList>
            <person name="Lindestad O."/>
        </authorList>
    </citation>
    <scope>NUCLEOTIDE SEQUENCE</scope>
</reference>
<dbReference type="FunFam" id="3.30.160.60:FF:001506">
    <property type="entry name" value="Zinc finger protein"/>
    <property type="match status" value="1"/>
</dbReference>
<keyword evidence="7" id="KW-0805">Transcription regulation</keyword>
<evidence type="ECO:0000256" key="1">
    <source>
        <dbReference type="ARBA" id="ARBA00004123"/>
    </source>
</evidence>
<dbReference type="InterPro" id="IPR013087">
    <property type="entry name" value="Znf_C2H2_type"/>
</dbReference>
<keyword evidence="8" id="KW-0238">DNA-binding</keyword>
<dbReference type="Gene3D" id="3.30.160.60">
    <property type="entry name" value="Classic Zinc Finger"/>
    <property type="match status" value="2"/>
</dbReference>
<dbReference type="Pfam" id="PF00096">
    <property type="entry name" value="zf-C2H2"/>
    <property type="match status" value="2"/>
</dbReference>
<dbReference type="GO" id="GO:0008270">
    <property type="term" value="F:zinc ion binding"/>
    <property type="evidence" value="ECO:0007669"/>
    <property type="project" value="UniProtKB-KW"/>
</dbReference>
<keyword evidence="6" id="KW-0862">Zinc</keyword>
<evidence type="ECO:0000259" key="12">
    <source>
        <dbReference type="PROSITE" id="PS50157"/>
    </source>
</evidence>
<evidence type="ECO:0000256" key="2">
    <source>
        <dbReference type="ARBA" id="ARBA00006991"/>
    </source>
</evidence>
<dbReference type="PROSITE" id="PS00028">
    <property type="entry name" value="ZINC_FINGER_C2H2_1"/>
    <property type="match status" value="1"/>
</dbReference>
<evidence type="ECO:0000256" key="8">
    <source>
        <dbReference type="ARBA" id="ARBA00023125"/>
    </source>
</evidence>
<dbReference type="OrthoDB" id="654211at2759"/>
<dbReference type="Proteomes" id="UP000838756">
    <property type="component" value="Unassembled WGS sequence"/>
</dbReference>
<evidence type="ECO:0000256" key="10">
    <source>
        <dbReference type="ARBA" id="ARBA00023242"/>
    </source>
</evidence>
<name>A0A8S4RYM6_9NEOP</name>
<dbReference type="EMBL" id="CAKXAJ010025710">
    <property type="protein sequence ID" value="CAH2243008.1"/>
    <property type="molecule type" value="Genomic_DNA"/>
</dbReference>
<keyword evidence="15" id="KW-1185">Reference proteome</keyword>
<evidence type="ECO:0000256" key="7">
    <source>
        <dbReference type="ARBA" id="ARBA00023015"/>
    </source>
</evidence>
<feature type="domain" description="C2H2-type" evidence="12">
    <location>
        <begin position="17"/>
        <end position="44"/>
    </location>
</feature>
<keyword evidence="10" id="KW-0539">Nucleus</keyword>
<feature type="domain" description="C2H2-type" evidence="12">
    <location>
        <begin position="46"/>
        <end position="75"/>
    </location>
</feature>